<keyword evidence="8" id="KW-1185">Reference proteome</keyword>
<feature type="transmembrane region" description="Helical" evidence="6">
    <location>
        <begin position="111"/>
        <end position="129"/>
    </location>
</feature>
<dbReference type="Proteomes" id="UP000543642">
    <property type="component" value="Unassembled WGS sequence"/>
</dbReference>
<dbReference type="CDD" id="cd15904">
    <property type="entry name" value="TSPO_MBR"/>
    <property type="match status" value="1"/>
</dbReference>
<evidence type="ECO:0000256" key="6">
    <source>
        <dbReference type="SAM" id="Phobius"/>
    </source>
</evidence>
<dbReference type="PIRSF" id="PIRSF005859">
    <property type="entry name" value="PBR"/>
    <property type="match status" value="1"/>
</dbReference>
<dbReference type="PANTHER" id="PTHR10057">
    <property type="entry name" value="PERIPHERAL-TYPE BENZODIAZEPINE RECEPTOR"/>
    <property type="match status" value="1"/>
</dbReference>
<dbReference type="FunFam" id="1.20.1260.100:FF:000001">
    <property type="entry name" value="translocator protein 2"/>
    <property type="match status" value="1"/>
</dbReference>
<dbReference type="AlphaFoldDB" id="A0A7W8M3C5"/>
<sequence length="161" mass="17823">MHSNGILKKISLKALIISLAVPLAAGGLSGFLIKDHMSAYMAAKHPPLSPPSIVFPIAWTALYVLMGISAYKVAVSASPAKQKALALHYTQLAVNFVWPLIFFNLEYYLTAFFWLLLLLILVIMMVLRYSQISKISAKLQIPYILWLVFAAYLNLGVAVLN</sequence>
<dbReference type="GO" id="GO:0016020">
    <property type="term" value="C:membrane"/>
    <property type="evidence" value="ECO:0007669"/>
    <property type="project" value="UniProtKB-SubCell"/>
</dbReference>
<evidence type="ECO:0000313" key="8">
    <source>
        <dbReference type="Proteomes" id="UP000543642"/>
    </source>
</evidence>
<dbReference type="InterPro" id="IPR038330">
    <property type="entry name" value="TspO/MBR-related_sf"/>
</dbReference>
<evidence type="ECO:0000256" key="2">
    <source>
        <dbReference type="ARBA" id="ARBA00007524"/>
    </source>
</evidence>
<comment type="caution">
    <text evidence="7">The sequence shown here is derived from an EMBL/GenBank/DDBJ whole genome shotgun (WGS) entry which is preliminary data.</text>
</comment>
<gene>
    <name evidence="7" type="ORF">HNP82_000009</name>
</gene>
<keyword evidence="5 6" id="KW-0472">Membrane</keyword>
<dbReference type="Pfam" id="PF03073">
    <property type="entry name" value="TspO_MBR"/>
    <property type="match status" value="1"/>
</dbReference>
<accession>A0A7W8M3C5</accession>
<dbReference type="InterPro" id="IPR004307">
    <property type="entry name" value="TspO_MBR"/>
</dbReference>
<proteinExistence type="inferred from homology"/>
<dbReference type="PANTHER" id="PTHR10057:SF0">
    <property type="entry name" value="TRANSLOCATOR PROTEIN"/>
    <property type="match status" value="1"/>
</dbReference>
<evidence type="ECO:0000256" key="4">
    <source>
        <dbReference type="ARBA" id="ARBA00022989"/>
    </source>
</evidence>
<keyword evidence="3 6" id="KW-0812">Transmembrane</keyword>
<dbReference type="RefSeq" id="WP_243164586.1">
    <property type="nucleotide sequence ID" value="NZ_CAWVEG010000061.1"/>
</dbReference>
<keyword evidence="4 6" id="KW-1133">Transmembrane helix</keyword>
<feature type="transmembrane region" description="Helical" evidence="6">
    <location>
        <begin position="53"/>
        <end position="74"/>
    </location>
</feature>
<dbReference type="EMBL" id="JACHFW010000001">
    <property type="protein sequence ID" value="MBB5262915.1"/>
    <property type="molecule type" value="Genomic_DNA"/>
</dbReference>
<name>A0A7W8M3C5_9FIRM</name>
<dbReference type="Gene3D" id="1.20.1260.100">
    <property type="entry name" value="TspO/MBR protein"/>
    <property type="match status" value="1"/>
</dbReference>
<feature type="transmembrane region" description="Helical" evidence="6">
    <location>
        <begin position="12"/>
        <end position="33"/>
    </location>
</feature>
<comment type="similarity">
    <text evidence="2">Belongs to the TspO/BZRP family.</text>
</comment>
<evidence type="ECO:0000256" key="5">
    <source>
        <dbReference type="ARBA" id="ARBA00023136"/>
    </source>
</evidence>
<feature type="transmembrane region" description="Helical" evidence="6">
    <location>
        <begin position="141"/>
        <end position="160"/>
    </location>
</feature>
<reference evidence="7 8" key="1">
    <citation type="submission" date="2020-08" db="EMBL/GenBank/DDBJ databases">
        <title>Genomic Encyclopedia of Type Strains, Phase IV (KMG-IV): sequencing the most valuable type-strain genomes for metagenomic binning, comparative biology and taxonomic classification.</title>
        <authorList>
            <person name="Goeker M."/>
        </authorList>
    </citation>
    <scope>NUCLEOTIDE SEQUENCE [LARGE SCALE GENOMIC DNA]</scope>
    <source>
        <strain evidence="7 8">DSM 106146</strain>
    </source>
</reference>
<organism evidence="7 8">
    <name type="scientific">Catenibacillus scindens</name>
    <dbReference type="NCBI Taxonomy" id="673271"/>
    <lineage>
        <taxon>Bacteria</taxon>
        <taxon>Bacillati</taxon>
        <taxon>Bacillota</taxon>
        <taxon>Clostridia</taxon>
        <taxon>Lachnospirales</taxon>
        <taxon>Lachnospiraceae</taxon>
        <taxon>Catenibacillus</taxon>
    </lineage>
</organism>
<evidence type="ECO:0000256" key="3">
    <source>
        <dbReference type="ARBA" id="ARBA00022692"/>
    </source>
</evidence>
<feature type="transmembrane region" description="Helical" evidence="6">
    <location>
        <begin position="86"/>
        <end position="105"/>
    </location>
</feature>
<dbReference type="GO" id="GO:0033013">
    <property type="term" value="P:tetrapyrrole metabolic process"/>
    <property type="evidence" value="ECO:0007669"/>
    <property type="project" value="UniProtKB-ARBA"/>
</dbReference>
<protein>
    <submittedName>
        <fullName evidence="7">Tryptophan-rich sensory protein</fullName>
    </submittedName>
</protein>
<evidence type="ECO:0000313" key="7">
    <source>
        <dbReference type="EMBL" id="MBB5262915.1"/>
    </source>
</evidence>
<evidence type="ECO:0000256" key="1">
    <source>
        <dbReference type="ARBA" id="ARBA00004141"/>
    </source>
</evidence>
<comment type="subcellular location">
    <subcellularLocation>
        <location evidence="1">Membrane</location>
        <topology evidence="1">Multi-pass membrane protein</topology>
    </subcellularLocation>
</comment>